<evidence type="ECO:0000259" key="1">
    <source>
        <dbReference type="Pfam" id="PF02464"/>
    </source>
</evidence>
<proteinExistence type="predicted"/>
<dbReference type="Proteomes" id="UP000603352">
    <property type="component" value="Unassembled WGS sequence"/>
</dbReference>
<dbReference type="NCBIfam" id="TIGR00199">
    <property type="entry name" value="PncC_domain"/>
    <property type="match status" value="1"/>
</dbReference>
<organism evidence="2 3">
    <name type="scientific">Tistrella bauzanensis</name>
    <dbReference type="NCBI Taxonomy" id="657419"/>
    <lineage>
        <taxon>Bacteria</taxon>
        <taxon>Pseudomonadati</taxon>
        <taxon>Pseudomonadota</taxon>
        <taxon>Alphaproteobacteria</taxon>
        <taxon>Geminicoccales</taxon>
        <taxon>Geminicoccaceae</taxon>
        <taxon>Tistrella</taxon>
    </lineage>
</organism>
<keyword evidence="3" id="KW-1185">Reference proteome</keyword>
<feature type="domain" description="CinA C-terminal" evidence="1">
    <location>
        <begin position="20"/>
        <end position="165"/>
    </location>
</feature>
<reference evidence="3" key="1">
    <citation type="journal article" date="2019" name="Int. J. Syst. Evol. Microbiol.">
        <title>The Global Catalogue of Microorganisms (GCM) 10K type strain sequencing project: providing services to taxonomists for standard genome sequencing and annotation.</title>
        <authorList>
            <consortium name="The Broad Institute Genomics Platform"/>
            <consortium name="The Broad Institute Genome Sequencing Center for Infectious Disease"/>
            <person name="Wu L."/>
            <person name="Ma J."/>
        </authorList>
    </citation>
    <scope>NUCLEOTIDE SEQUENCE [LARGE SCALE GENOMIC DNA]</scope>
    <source>
        <strain evidence="3">CGMCC 1.10188</strain>
    </source>
</reference>
<accession>A0ABQ1IZ11</accession>
<dbReference type="RefSeq" id="WP_188580917.1">
    <property type="nucleotide sequence ID" value="NZ_BMDZ01000055.1"/>
</dbReference>
<evidence type="ECO:0000313" key="3">
    <source>
        <dbReference type="Proteomes" id="UP000603352"/>
    </source>
</evidence>
<dbReference type="SUPFAM" id="SSF142433">
    <property type="entry name" value="CinA-like"/>
    <property type="match status" value="1"/>
</dbReference>
<dbReference type="Pfam" id="PF02464">
    <property type="entry name" value="CinA"/>
    <property type="match status" value="1"/>
</dbReference>
<comment type="caution">
    <text evidence="2">The sequence shown here is derived from an EMBL/GenBank/DDBJ whole genome shotgun (WGS) entry which is preliminary data.</text>
</comment>
<dbReference type="InterPro" id="IPR036653">
    <property type="entry name" value="CinA-like_C"/>
</dbReference>
<evidence type="ECO:0000313" key="2">
    <source>
        <dbReference type="EMBL" id="GGB53866.1"/>
    </source>
</evidence>
<name>A0ABQ1IZ11_9PROT</name>
<dbReference type="EMBL" id="BMDZ01000055">
    <property type="protein sequence ID" value="GGB53866.1"/>
    <property type="molecule type" value="Genomic_DNA"/>
</dbReference>
<protein>
    <submittedName>
        <fullName evidence="2">Competence damage-inducible protein A</fullName>
    </submittedName>
</protein>
<gene>
    <name evidence="2" type="ORF">GCM10011505_38610</name>
</gene>
<sequence>MTETVALPADLDARVHRFLTAACARNLRLATAESCTGGLLASLFTDVPGCSHAFERGFVVYSNAAKHELLGVPQALLDDPGPVSEPVARALAEGALARAIADIAVATTGFAGAGAPGDEPGLVHVAVAARNRPTCHRRVNFPETDRGGVRLRAVELSLDLLEEVLDGWGR</sequence>
<dbReference type="Gene3D" id="3.90.950.20">
    <property type="entry name" value="CinA-like"/>
    <property type="match status" value="1"/>
</dbReference>
<dbReference type="InterPro" id="IPR008136">
    <property type="entry name" value="CinA_C"/>
</dbReference>